<dbReference type="EMBL" id="KZ451971">
    <property type="protein sequence ID" value="PKA56572.1"/>
    <property type="molecule type" value="Genomic_DNA"/>
</dbReference>
<dbReference type="PROSITE" id="PS00018">
    <property type="entry name" value="EF_HAND_1"/>
    <property type="match status" value="3"/>
</dbReference>
<sequence length="195" mass="21554">MASLAAVTSGELLSRATPPSLSKLRSSGRSILGRIQGLVSIRKSKRPSAALIVISPASRDFEQVFRFFDEDGDGMISAVELRSGMRRSSGEELSLEEAAAVVESSDSDGDGKLGYEEFLRLVVTEEGDEKERNLREAFAAYETEGKGCITAASLQRALRRLGEERRKEECRDMIKRFDVNGDGVICFEEFKLMMM</sequence>
<dbReference type="STRING" id="1088818.A0A2I0ALX8"/>
<evidence type="ECO:0000313" key="6">
    <source>
        <dbReference type="Proteomes" id="UP000236161"/>
    </source>
</evidence>
<dbReference type="Pfam" id="PF13499">
    <property type="entry name" value="EF-hand_7"/>
    <property type="match status" value="2"/>
</dbReference>
<proteinExistence type="predicted"/>
<dbReference type="PROSITE" id="PS50222">
    <property type="entry name" value="EF_HAND_2"/>
    <property type="match status" value="4"/>
</dbReference>
<dbReference type="InterPro" id="IPR039647">
    <property type="entry name" value="EF_hand_pair_protein_CML-like"/>
</dbReference>
<dbReference type="Proteomes" id="UP000236161">
    <property type="component" value="Unassembled WGS sequence"/>
</dbReference>
<evidence type="ECO:0000256" key="1">
    <source>
        <dbReference type="ARBA" id="ARBA00022723"/>
    </source>
</evidence>
<evidence type="ECO:0000256" key="3">
    <source>
        <dbReference type="ARBA" id="ARBA00022837"/>
    </source>
</evidence>
<feature type="domain" description="EF-hand" evidence="4">
    <location>
        <begin position="129"/>
        <end position="164"/>
    </location>
</feature>
<evidence type="ECO:0000313" key="5">
    <source>
        <dbReference type="EMBL" id="PKA56572.1"/>
    </source>
</evidence>
<dbReference type="InterPro" id="IPR002048">
    <property type="entry name" value="EF_hand_dom"/>
</dbReference>
<dbReference type="GO" id="GO:0005509">
    <property type="term" value="F:calcium ion binding"/>
    <property type="evidence" value="ECO:0007669"/>
    <property type="project" value="InterPro"/>
</dbReference>
<organism evidence="5 6">
    <name type="scientific">Apostasia shenzhenica</name>
    <dbReference type="NCBI Taxonomy" id="1088818"/>
    <lineage>
        <taxon>Eukaryota</taxon>
        <taxon>Viridiplantae</taxon>
        <taxon>Streptophyta</taxon>
        <taxon>Embryophyta</taxon>
        <taxon>Tracheophyta</taxon>
        <taxon>Spermatophyta</taxon>
        <taxon>Magnoliopsida</taxon>
        <taxon>Liliopsida</taxon>
        <taxon>Asparagales</taxon>
        <taxon>Orchidaceae</taxon>
        <taxon>Apostasioideae</taxon>
        <taxon>Apostasia</taxon>
    </lineage>
</organism>
<keyword evidence="1" id="KW-0479">Metal-binding</keyword>
<dbReference type="Gene3D" id="1.10.238.10">
    <property type="entry name" value="EF-hand"/>
    <property type="match status" value="2"/>
</dbReference>
<accession>A0A2I0ALX8</accession>
<dbReference type="FunFam" id="1.10.238.10:FF:000003">
    <property type="entry name" value="Calmodulin A"/>
    <property type="match status" value="2"/>
</dbReference>
<evidence type="ECO:0000256" key="2">
    <source>
        <dbReference type="ARBA" id="ARBA00022737"/>
    </source>
</evidence>
<dbReference type="CDD" id="cd00051">
    <property type="entry name" value="EFh"/>
    <property type="match status" value="1"/>
</dbReference>
<dbReference type="SMART" id="SM00054">
    <property type="entry name" value="EFh"/>
    <property type="match status" value="4"/>
</dbReference>
<dbReference type="OrthoDB" id="26525at2759"/>
<feature type="domain" description="EF-hand" evidence="4">
    <location>
        <begin position="165"/>
        <end position="195"/>
    </location>
</feature>
<reference evidence="5 6" key="1">
    <citation type="journal article" date="2017" name="Nature">
        <title>The Apostasia genome and the evolution of orchids.</title>
        <authorList>
            <person name="Zhang G.Q."/>
            <person name="Liu K.W."/>
            <person name="Li Z."/>
            <person name="Lohaus R."/>
            <person name="Hsiao Y.Y."/>
            <person name="Niu S.C."/>
            <person name="Wang J.Y."/>
            <person name="Lin Y.C."/>
            <person name="Xu Q."/>
            <person name="Chen L.J."/>
            <person name="Yoshida K."/>
            <person name="Fujiwara S."/>
            <person name="Wang Z.W."/>
            <person name="Zhang Y.Q."/>
            <person name="Mitsuda N."/>
            <person name="Wang M."/>
            <person name="Liu G.H."/>
            <person name="Pecoraro L."/>
            <person name="Huang H.X."/>
            <person name="Xiao X.J."/>
            <person name="Lin M."/>
            <person name="Wu X.Y."/>
            <person name="Wu W.L."/>
            <person name="Chen Y.Y."/>
            <person name="Chang S.B."/>
            <person name="Sakamoto S."/>
            <person name="Ohme-Takagi M."/>
            <person name="Yagi M."/>
            <person name="Zeng S.J."/>
            <person name="Shen C.Y."/>
            <person name="Yeh C.M."/>
            <person name="Luo Y.B."/>
            <person name="Tsai W.C."/>
            <person name="Van de Peer Y."/>
            <person name="Liu Z.J."/>
        </authorList>
    </citation>
    <scope>NUCLEOTIDE SEQUENCE [LARGE SCALE GENOMIC DNA]</scope>
    <source>
        <strain evidence="6">cv. Shenzhen</strain>
        <tissue evidence="5">Stem</tissue>
    </source>
</reference>
<protein>
    <submittedName>
        <fullName evidence="5">Putative calcium-binding protein CML31</fullName>
    </submittedName>
</protein>
<evidence type="ECO:0000259" key="4">
    <source>
        <dbReference type="PROSITE" id="PS50222"/>
    </source>
</evidence>
<keyword evidence="6" id="KW-1185">Reference proteome</keyword>
<name>A0A2I0ALX8_9ASPA</name>
<keyword evidence="3" id="KW-0106">Calcium</keyword>
<dbReference type="SUPFAM" id="SSF47473">
    <property type="entry name" value="EF-hand"/>
    <property type="match status" value="1"/>
</dbReference>
<keyword evidence="2" id="KW-0677">Repeat</keyword>
<dbReference type="AlphaFoldDB" id="A0A2I0ALX8"/>
<feature type="domain" description="EF-hand" evidence="4">
    <location>
        <begin position="93"/>
        <end position="128"/>
    </location>
</feature>
<dbReference type="InterPro" id="IPR011992">
    <property type="entry name" value="EF-hand-dom_pair"/>
</dbReference>
<feature type="domain" description="EF-hand" evidence="4">
    <location>
        <begin position="56"/>
        <end position="91"/>
    </location>
</feature>
<dbReference type="InterPro" id="IPR018247">
    <property type="entry name" value="EF_Hand_1_Ca_BS"/>
</dbReference>
<dbReference type="PANTHER" id="PTHR10891">
    <property type="entry name" value="EF-HAND CALCIUM-BINDING DOMAIN CONTAINING PROTEIN"/>
    <property type="match status" value="1"/>
</dbReference>
<gene>
    <name evidence="5" type="primary">CML31</name>
    <name evidence="5" type="ORF">AXF42_Ash015345</name>
</gene>